<protein>
    <recommendedName>
        <fullName evidence="7">Major facilitator superfamily (MFS) profile domain-containing protein</fullName>
    </recommendedName>
</protein>
<feature type="transmembrane region" description="Helical" evidence="6">
    <location>
        <begin position="5"/>
        <end position="27"/>
    </location>
</feature>
<keyword evidence="9" id="KW-1185">Reference proteome</keyword>
<keyword evidence="2" id="KW-1003">Cell membrane</keyword>
<evidence type="ECO:0000256" key="6">
    <source>
        <dbReference type="SAM" id="Phobius"/>
    </source>
</evidence>
<dbReference type="SUPFAM" id="SSF103473">
    <property type="entry name" value="MFS general substrate transporter"/>
    <property type="match status" value="1"/>
</dbReference>
<dbReference type="PANTHER" id="PTHR43124">
    <property type="entry name" value="PURINE EFFLUX PUMP PBUE"/>
    <property type="match status" value="1"/>
</dbReference>
<evidence type="ECO:0000256" key="3">
    <source>
        <dbReference type="ARBA" id="ARBA00022692"/>
    </source>
</evidence>
<dbReference type="CDD" id="cd17324">
    <property type="entry name" value="MFS_NepI_like"/>
    <property type="match status" value="1"/>
</dbReference>
<dbReference type="RefSeq" id="WP_067759220.1">
    <property type="nucleotide sequence ID" value="NZ_CP015772.1"/>
</dbReference>
<comment type="subcellular location">
    <subcellularLocation>
        <location evidence="1">Cell membrane</location>
        <topology evidence="1">Multi-pass membrane protein</topology>
    </subcellularLocation>
</comment>
<keyword evidence="3 6" id="KW-0812">Transmembrane</keyword>
<dbReference type="GO" id="GO:0005886">
    <property type="term" value="C:plasma membrane"/>
    <property type="evidence" value="ECO:0007669"/>
    <property type="project" value="UniProtKB-SubCell"/>
</dbReference>
<feature type="transmembrane region" description="Helical" evidence="6">
    <location>
        <begin position="292"/>
        <end position="312"/>
    </location>
</feature>
<keyword evidence="4 6" id="KW-1133">Transmembrane helix</keyword>
<accession>A0A1A9I509</accession>
<feature type="transmembrane region" description="Helical" evidence="6">
    <location>
        <begin position="358"/>
        <end position="379"/>
    </location>
</feature>
<dbReference type="InterPro" id="IPR011701">
    <property type="entry name" value="MFS"/>
</dbReference>
<feature type="transmembrane region" description="Helical" evidence="6">
    <location>
        <begin position="202"/>
        <end position="223"/>
    </location>
</feature>
<dbReference type="AlphaFoldDB" id="A0A1A9I509"/>
<dbReference type="KEGG" id="nia:A8C56_18170"/>
<feature type="transmembrane region" description="Helical" evidence="6">
    <location>
        <begin position="158"/>
        <end position="181"/>
    </location>
</feature>
<evidence type="ECO:0000256" key="4">
    <source>
        <dbReference type="ARBA" id="ARBA00022989"/>
    </source>
</evidence>
<feature type="transmembrane region" description="Helical" evidence="6">
    <location>
        <begin position="95"/>
        <end position="116"/>
    </location>
</feature>
<dbReference type="InterPro" id="IPR020846">
    <property type="entry name" value="MFS_dom"/>
</dbReference>
<sequence>MNKKLFPLALGGLGIGTTEFVIMGLLPDVAGSLGITIPVAGYLISAYALGVVIGAPLLVGMSSRFPPKKILIGLMILFTLFNGLSALSPGFYTLFLARFFSGLPHGAFFGVGTIVASRLAKEGKQAQAISMMFAGLTVANLAMVPLVTYIGHHLNWRYAFGVVAAIGAFTILFLQLWLPALPSQKTTSLKEDLQFLMTKKSWLIIAITAIGFGGLFAWFSYIAPLMTNVAGFSKNSMSAIMVLAGGGMVLGNLTGGYMADHMRPAKASAILLLLMVMALMIVFFFSGNQVTALILTFICGALSMSIGTPVNIMMIRSAKKSEMMAAAVMQAAFNIANSIGAFLGGIPLKQGYDYNYPSLVGAGLSFIGLGLCIIFIMRYQPVRVTPSKIKRAAVEPVIIPEGCEAGC</sequence>
<evidence type="ECO:0000313" key="8">
    <source>
        <dbReference type="EMBL" id="ANH82643.1"/>
    </source>
</evidence>
<dbReference type="EMBL" id="CP015772">
    <property type="protein sequence ID" value="ANH82643.1"/>
    <property type="molecule type" value="Genomic_DNA"/>
</dbReference>
<feature type="transmembrane region" description="Helical" evidence="6">
    <location>
        <begin position="324"/>
        <end position="346"/>
    </location>
</feature>
<name>A0A1A9I509_9BACT</name>
<dbReference type="PANTHER" id="PTHR43124:SF6">
    <property type="entry name" value="TRANSPORTER ARAJ-RELATED"/>
    <property type="match status" value="1"/>
</dbReference>
<feature type="transmembrane region" description="Helical" evidence="6">
    <location>
        <begin position="235"/>
        <end position="255"/>
    </location>
</feature>
<feature type="transmembrane region" description="Helical" evidence="6">
    <location>
        <begin position="267"/>
        <end position="286"/>
    </location>
</feature>
<proteinExistence type="predicted"/>
<evidence type="ECO:0000256" key="5">
    <source>
        <dbReference type="ARBA" id="ARBA00023136"/>
    </source>
</evidence>
<dbReference type="Pfam" id="PF07690">
    <property type="entry name" value="MFS_1"/>
    <property type="match status" value="1"/>
</dbReference>
<evidence type="ECO:0000313" key="9">
    <source>
        <dbReference type="Proteomes" id="UP000077667"/>
    </source>
</evidence>
<feature type="transmembrane region" description="Helical" evidence="6">
    <location>
        <begin position="71"/>
        <end position="89"/>
    </location>
</feature>
<feature type="domain" description="Major facilitator superfamily (MFS) profile" evidence="7">
    <location>
        <begin position="4"/>
        <end position="380"/>
    </location>
</feature>
<dbReference type="Gene3D" id="1.20.1250.20">
    <property type="entry name" value="MFS general substrate transporter like domains"/>
    <property type="match status" value="2"/>
</dbReference>
<evidence type="ECO:0000256" key="2">
    <source>
        <dbReference type="ARBA" id="ARBA00022475"/>
    </source>
</evidence>
<dbReference type="PROSITE" id="PS50850">
    <property type="entry name" value="MFS"/>
    <property type="match status" value="1"/>
</dbReference>
<dbReference type="OrthoDB" id="9788453at2"/>
<dbReference type="InterPro" id="IPR036259">
    <property type="entry name" value="MFS_trans_sf"/>
</dbReference>
<keyword evidence="5 6" id="KW-0472">Membrane</keyword>
<dbReference type="InterPro" id="IPR050189">
    <property type="entry name" value="MFS_Efflux_Transporters"/>
</dbReference>
<feature type="transmembrane region" description="Helical" evidence="6">
    <location>
        <begin position="128"/>
        <end position="152"/>
    </location>
</feature>
<dbReference type="GO" id="GO:0022857">
    <property type="term" value="F:transmembrane transporter activity"/>
    <property type="evidence" value="ECO:0007669"/>
    <property type="project" value="InterPro"/>
</dbReference>
<evidence type="ECO:0000256" key="1">
    <source>
        <dbReference type="ARBA" id="ARBA00004651"/>
    </source>
</evidence>
<gene>
    <name evidence="8" type="ORF">A8C56_18170</name>
</gene>
<organism evidence="8 9">
    <name type="scientific">Niabella ginsenosidivorans</name>
    <dbReference type="NCBI Taxonomy" id="1176587"/>
    <lineage>
        <taxon>Bacteria</taxon>
        <taxon>Pseudomonadati</taxon>
        <taxon>Bacteroidota</taxon>
        <taxon>Chitinophagia</taxon>
        <taxon>Chitinophagales</taxon>
        <taxon>Chitinophagaceae</taxon>
        <taxon>Niabella</taxon>
    </lineage>
</organism>
<feature type="transmembrane region" description="Helical" evidence="6">
    <location>
        <begin position="39"/>
        <end position="59"/>
    </location>
</feature>
<reference evidence="8 9" key="1">
    <citation type="submission" date="2016-05" db="EMBL/GenBank/DDBJ databases">
        <title>Niabella ginsenosidivorans BS26 whole genome sequencing.</title>
        <authorList>
            <person name="Im W.T."/>
            <person name="Siddiqi M.Z."/>
        </authorList>
    </citation>
    <scope>NUCLEOTIDE SEQUENCE [LARGE SCALE GENOMIC DNA]</scope>
    <source>
        <strain evidence="8 9">BS26</strain>
    </source>
</reference>
<dbReference type="Proteomes" id="UP000077667">
    <property type="component" value="Chromosome"/>
</dbReference>
<evidence type="ECO:0000259" key="7">
    <source>
        <dbReference type="PROSITE" id="PS50850"/>
    </source>
</evidence>